<dbReference type="AlphaFoldDB" id="A0A6H2C2P4"/>
<dbReference type="KEGG" id="dfs:HGD76_16740"/>
<protein>
    <submittedName>
        <fullName evidence="2">KTSC domain-containing protein</fullName>
    </submittedName>
</protein>
<proteinExistence type="predicted"/>
<dbReference type="EMBL" id="CP051206">
    <property type="protein sequence ID" value="QJB45570.1"/>
    <property type="molecule type" value="Genomic_DNA"/>
</dbReference>
<name>A0A6H2C2P4_DOLFA</name>
<reference evidence="2 3" key="1">
    <citation type="submission" date="2020-04" db="EMBL/GenBank/DDBJ databases">
        <title>Genome-Wide Identification of 5-Methylcytosine Sites in Bacterial Genomes By High-Throughput Sequencing of MspJI Restriction Fragments.</title>
        <authorList>
            <person name="Wu V."/>
        </authorList>
    </citation>
    <scope>NUCLEOTIDE SEQUENCE [LARGE SCALE GENOMIC DNA]</scope>
    <source>
        <strain evidence="2 3">CCAP 1403/13f</strain>
    </source>
</reference>
<dbReference type="InterPro" id="IPR025309">
    <property type="entry name" value="KTSC_dom"/>
</dbReference>
<sequence>MKLSKMDLSSLLAISHSEGYLQLLLDRGNEFELMQISAPVEAYEGLKQLNEIISDTVPAEEEIPMLPVNSSVAYAIGYDADSQILQVEFQSGEVYQYFDVEAETWEDFQSADSIGEFFNQEIKGNYECDCIDNIYDDEDY</sequence>
<accession>A0A6H2C2P4</accession>
<evidence type="ECO:0000313" key="2">
    <source>
        <dbReference type="EMBL" id="QJB45570.1"/>
    </source>
</evidence>
<evidence type="ECO:0000259" key="1">
    <source>
        <dbReference type="Pfam" id="PF13619"/>
    </source>
</evidence>
<dbReference type="Pfam" id="PF13619">
    <property type="entry name" value="KTSC"/>
    <property type="match status" value="1"/>
</dbReference>
<feature type="domain" description="KTSC" evidence="1">
    <location>
        <begin position="69"/>
        <end position="126"/>
    </location>
</feature>
<evidence type="ECO:0000313" key="3">
    <source>
        <dbReference type="Proteomes" id="UP000502433"/>
    </source>
</evidence>
<organism evidence="2 3">
    <name type="scientific">Dolichospermum flos-aquae CCAP 1403/13F</name>
    <dbReference type="NCBI Taxonomy" id="315271"/>
    <lineage>
        <taxon>Bacteria</taxon>
        <taxon>Bacillati</taxon>
        <taxon>Cyanobacteriota</taxon>
        <taxon>Cyanophyceae</taxon>
        <taxon>Nostocales</taxon>
        <taxon>Aphanizomenonaceae</taxon>
        <taxon>Dolichospermum</taxon>
    </lineage>
</organism>
<dbReference type="Proteomes" id="UP000502433">
    <property type="component" value="Chromosome"/>
</dbReference>
<gene>
    <name evidence="2" type="ORF">HGD76_16740</name>
</gene>
<reference evidence="2 3" key="2">
    <citation type="submission" date="2020-04" db="EMBL/GenBank/DDBJ databases">
        <authorList>
            <person name="Fomenkov A."/>
            <person name="Anton B.P."/>
            <person name="Roberts R.J."/>
        </authorList>
    </citation>
    <scope>NUCLEOTIDE SEQUENCE [LARGE SCALE GENOMIC DNA]</scope>
    <source>
        <strain evidence="2 3">CCAP 1403/13f</strain>
    </source>
</reference>
<dbReference type="RefSeq" id="WP_168696452.1">
    <property type="nucleotide sequence ID" value="NZ_CP051206.1"/>
</dbReference>